<dbReference type="Gramene" id="GBG62627">
    <property type="protein sequence ID" value="GBG62627"/>
    <property type="gene ID" value="CBR_g31263"/>
</dbReference>
<dbReference type="AlphaFoldDB" id="A0A388JXY0"/>
<evidence type="ECO:0000313" key="2">
    <source>
        <dbReference type="Proteomes" id="UP000265515"/>
    </source>
</evidence>
<protein>
    <submittedName>
        <fullName evidence="1">Uncharacterized protein</fullName>
    </submittedName>
</protein>
<gene>
    <name evidence="1" type="ORF">CBR_g31263</name>
</gene>
<evidence type="ECO:0000313" key="1">
    <source>
        <dbReference type="EMBL" id="GBG62627.1"/>
    </source>
</evidence>
<name>A0A388JXY0_CHABU</name>
<sequence>MILPPDSVITIVLRPLFGHCLKRRRENNGRTYHTLQRDPSVKGEDDEHVVKREVELQHSPQKKNRNGAWEYYDAQDAEAYLRARYVKWRELEANFLSPKDSVRAQISRALSMDFNSIDLESVT</sequence>
<accession>A0A388JXY0</accession>
<reference evidence="1 2" key="1">
    <citation type="journal article" date="2018" name="Cell">
        <title>The Chara Genome: Secondary Complexity and Implications for Plant Terrestrialization.</title>
        <authorList>
            <person name="Nishiyama T."/>
            <person name="Sakayama H."/>
            <person name="Vries J.D."/>
            <person name="Buschmann H."/>
            <person name="Saint-Marcoux D."/>
            <person name="Ullrich K.K."/>
            <person name="Haas F.B."/>
            <person name="Vanderstraeten L."/>
            <person name="Becker D."/>
            <person name="Lang D."/>
            <person name="Vosolsobe S."/>
            <person name="Rombauts S."/>
            <person name="Wilhelmsson P.K.I."/>
            <person name="Janitza P."/>
            <person name="Kern R."/>
            <person name="Heyl A."/>
            <person name="Rumpler F."/>
            <person name="Villalobos L.I.A.C."/>
            <person name="Clay J.M."/>
            <person name="Skokan R."/>
            <person name="Toyoda A."/>
            <person name="Suzuki Y."/>
            <person name="Kagoshima H."/>
            <person name="Schijlen E."/>
            <person name="Tajeshwar N."/>
            <person name="Catarino B."/>
            <person name="Hetherington A.J."/>
            <person name="Saltykova A."/>
            <person name="Bonnot C."/>
            <person name="Breuninger H."/>
            <person name="Symeonidi A."/>
            <person name="Radhakrishnan G.V."/>
            <person name="Van Nieuwerburgh F."/>
            <person name="Deforce D."/>
            <person name="Chang C."/>
            <person name="Karol K.G."/>
            <person name="Hedrich R."/>
            <person name="Ulvskov P."/>
            <person name="Glockner G."/>
            <person name="Delwiche C.F."/>
            <person name="Petrasek J."/>
            <person name="Van de Peer Y."/>
            <person name="Friml J."/>
            <person name="Beilby M."/>
            <person name="Dolan L."/>
            <person name="Kohara Y."/>
            <person name="Sugano S."/>
            <person name="Fujiyama A."/>
            <person name="Delaux P.-M."/>
            <person name="Quint M."/>
            <person name="TheiBen G."/>
            <person name="Hagemann M."/>
            <person name="Harholt J."/>
            <person name="Dunand C."/>
            <person name="Zachgo S."/>
            <person name="Langdale J."/>
            <person name="Maumus F."/>
            <person name="Straeten D.V.D."/>
            <person name="Gould S.B."/>
            <person name="Rensing S.A."/>
        </authorList>
    </citation>
    <scope>NUCLEOTIDE SEQUENCE [LARGE SCALE GENOMIC DNA]</scope>
    <source>
        <strain evidence="1 2">S276</strain>
    </source>
</reference>
<dbReference type="EMBL" id="BFEA01000030">
    <property type="protein sequence ID" value="GBG62627.1"/>
    <property type="molecule type" value="Genomic_DNA"/>
</dbReference>
<comment type="caution">
    <text evidence="1">The sequence shown here is derived from an EMBL/GenBank/DDBJ whole genome shotgun (WGS) entry which is preliminary data.</text>
</comment>
<dbReference type="Proteomes" id="UP000265515">
    <property type="component" value="Unassembled WGS sequence"/>
</dbReference>
<keyword evidence="2" id="KW-1185">Reference proteome</keyword>
<organism evidence="1 2">
    <name type="scientific">Chara braunii</name>
    <name type="common">Braun's stonewort</name>
    <dbReference type="NCBI Taxonomy" id="69332"/>
    <lineage>
        <taxon>Eukaryota</taxon>
        <taxon>Viridiplantae</taxon>
        <taxon>Streptophyta</taxon>
        <taxon>Charophyceae</taxon>
        <taxon>Charales</taxon>
        <taxon>Characeae</taxon>
        <taxon>Chara</taxon>
    </lineage>
</organism>
<proteinExistence type="predicted"/>